<reference evidence="1 2" key="1">
    <citation type="submission" date="2015-09" db="EMBL/GenBank/DDBJ databases">
        <title>Genome sequence of the marine flavobacterium Croceitalea dokdonensis DOKDO 023 that contains proton- and sodium-pumping rhodopsins.</title>
        <authorList>
            <person name="Kwon S.-K."/>
            <person name="Lee H.K."/>
            <person name="Kwak M.-J."/>
            <person name="Kim J.F."/>
        </authorList>
    </citation>
    <scope>NUCLEOTIDE SEQUENCE [LARGE SCALE GENOMIC DNA]</scope>
    <source>
        <strain evidence="1 2">DOKDO 023</strain>
    </source>
</reference>
<sequence length="37" mass="4336">MPTIVNIPLFCYHEINNGQQNIMNNQDRSALKNFKTK</sequence>
<organism evidence="1 2">
    <name type="scientific">Croceitalea dokdonensis DOKDO 023</name>
    <dbReference type="NCBI Taxonomy" id="1300341"/>
    <lineage>
        <taxon>Bacteria</taxon>
        <taxon>Pseudomonadati</taxon>
        <taxon>Bacteroidota</taxon>
        <taxon>Flavobacteriia</taxon>
        <taxon>Flavobacteriales</taxon>
        <taxon>Flavobacteriaceae</taxon>
        <taxon>Croceitalea</taxon>
    </lineage>
</organism>
<evidence type="ECO:0000313" key="1">
    <source>
        <dbReference type="EMBL" id="KPM30232.1"/>
    </source>
</evidence>
<dbReference type="EMBL" id="LDJX01000012">
    <property type="protein sequence ID" value="KPM30232.1"/>
    <property type="molecule type" value="Genomic_DNA"/>
</dbReference>
<protein>
    <submittedName>
        <fullName evidence="1">Uncharacterized protein</fullName>
    </submittedName>
</protein>
<evidence type="ECO:0000313" key="2">
    <source>
        <dbReference type="Proteomes" id="UP000050280"/>
    </source>
</evidence>
<gene>
    <name evidence="1" type="ORF">I595_3642</name>
</gene>
<dbReference type="AlphaFoldDB" id="A0A0P7ACL6"/>
<accession>A0A0P7ACL6</accession>
<dbReference type="Proteomes" id="UP000050280">
    <property type="component" value="Unassembled WGS sequence"/>
</dbReference>
<proteinExistence type="predicted"/>
<keyword evidence="2" id="KW-1185">Reference proteome</keyword>
<name>A0A0P7ACL6_9FLAO</name>
<comment type="caution">
    <text evidence="1">The sequence shown here is derived from an EMBL/GenBank/DDBJ whole genome shotgun (WGS) entry which is preliminary data.</text>
</comment>